<dbReference type="EMBL" id="KN817544">
    <property type="protein sequence ID" value="KJA23238.1"/>
    <property type="molecule type" value="Genomic_DNA"/>
</dbReference>
<dbReference type="STRING" id="945553.A0A0D2MHY5"/>
<feature type="region of interest" description="Disordered" evidence="1">
    <location>
        <begin position="303"/>
        <end position="399"/>
    </location>
</feature>
<feature type="compositionally biased region" description="Basic residues" evidence="1">
    <location>
        <begin position="376"/>
        <end position="388"/>
    </location>
</feature>
<keyword evidence="3" id="KW-1185">Reference proteome</keyword>
<accession>A0A0D2MHY5</accession>
<feature type="region of interest" description="Disordered" evidence="1">
    <location>
        <begin position="1"/>
        <end position="78"/>
    </location>
</feature>
<dbReference type="Proteomes" id="UP000054270">
    <property type="component" value="Unassembled WGS sequence"/>
</dbReference>
<dbReference type="AlphaFoldDB" id="A0A0D2MHY5"/>
<evidence type="ECO:0000313" key="3">
    <source>
        <dbReference type="Proteomes" id="UP000054270"/>
    </source>
</evidence>
<name>A0A0D2MHY5_HYPSF</name>
<dbReference type="OrthoDB" id="2989516at2759"/>
<sequence length="490" mass="54196">MQPGSTRRNVNSTGSSHPDVSRPSLPNRSVAKSNIVRKTIAPFPMSHPPVGEIGPPGPSAHTLDKANGDTTPTPRKRPIITIQTESQFPKIYGGSMGRATVARPKFDPMRTFRNSFLGKQTDGGDSPTEIRSTGKGKARETGEESPEIVRQNKLSVKAREIRAWMMGKSGSEMHLSAIDAIKKAAGNDEPSASTKMRQTVGGMRDLFKNRKPAPAPKDRGPKPGQTYEIVNHRIIEANPERTVEISTWREQTAEHTRSNEETMSIYYLSADEYPQEGDYAANETVAKVEWKVDTSDIPPEGMVAAEIPPKGPQAPLQRQHSLSAHIEPSLPPTPHERTISPSTSEKDRSSAKGSHIEVTIEHVDMATGGSSTPIKRTSHRSHQRRRRHEPNSMEKELPRSPYIHARSGSTVSTVKSNESIQFEGILRSCEPSLMHIAPMLRSLGIQKIEHLRAITRLTPSIRDREVKENALRQGITVIEWAILLDKINTL</sequence>
<protein>
    <submittedName>
        <fullName evidence="2">Uncharacterized protein</fullName>
    </submittedName>
</protein>
<evidence type="ECO:0000256" key="1">
    <source>
        <dbReference type="SAM" id="MobiDB-lite"/>
    </source>
</evidence>
<reference evidence="3" key="1">
    <citation type="submission" date="2014-04" db="EMBL/GenBank/DDBJ databases">
        <title>Evolutionary Origins and Diversification of the Mycorrhizal Mutualists.</title>
        <authorList>
            <consortium name="DOE Joint Genome Institute"/>
            <consortium name="Mycorrhizal Genomics Consortium"/>
            <person name="Kohler A."/>
            <person name="Kuo A."/>
            <person name="Nagy L.G."/>
            <person name="Floudas D."/>
            <person name="Copeland A."/>
            <person name="Barry K.W."/>
            <person name="Cichocki N."/>
            <person name="Veneault-Fourrey C."/>
            <person name="LaButti K."/>
            <person name="Lindquist E.A."/>
            <person name="Lipzen A."/>
            <person name="Lundell T."/>
            <person name="Morin E."/>
            <person name="Murat C."/>
            <person name="Riley R."/>
            <person name="Ohm R."/>
            <person name="Sun H."/>
            <person name="Tunlid A."/>
            <person name="Henrissat B."/>
            <person name="Grigoriev I.V."/>
            <person name="Hibbett D.S."/>
            <person name="Martin F."/>
        </authorList>
    </citation>
    <scope>NUCLEOTIDE SEQUENCE [LARGE SCALE GENOMIC DNA]</scope>
    <source>
        <strain evidence="3">FD-334 SS-4</strain>
    </source>
</reference>
<organism evidence="2 3">
    <name type="scientific">Hypholoma sublateritium (strain FD-334 SS-4)</name>
    <dbReference type="NCBI Taxonomy" id="945553"/>
    <lineage>
        <taxon>Eukaryota</taxon>
        <taxon>Fungi</taxon>
        <taxon>Dikarya</taxon>
        <taxon>Basidiomycota</taxon>
        <taxon>Agaricomycotina</taxon>
        <taxon>Agaricomycetes</taxon>
        <taxon>Agaricomycetidae</taxon>
        <taxon>Agaricales</taxon>
        <taxon>Agaricineae</taxon>
        <taxon>Strophariaceae</taxon>
        <taxon>Hypholoma</taxon>
    </lineage>
</organism>
<proteinExistence type="predicted"/>
<feature type="region of interest" description="Disordered" evidence="1">
    <location>
        <begin position="115"/>
        <end position="151"/>
    </location>
</feature>
<feature type="compositionally biased region" description="Basic and acidic residues" evidence="1">
    <location>
        <begin position="334"/>
        <end position="364"/>
    </location>
</feature>
<feature type="compositionally biased region" description="Polar residues" evidence="1">
    <location>
        <begin position="1"/>
        <end position="32"/>
    </location>
</feature>
<feature type="compositionally biased region" description="Basic and acidic residues" evidence="1">
    <location>
        <begin position="389"/>
        <end position="398"/>
    </location>
</feature>
<evidence type="ECO:0000313" key="2">
    <source>
        <dbReference type="EMBL" id="KJA23238.1"/>
    </source>
</evidence>
<gene>
    <name evidence="2" type="ORF">HYPSUDRAFT_40052</name>
</gene>